<dbReference type="NCBIfam" id="NF033517">
    <property type="entry name" value="transpos_IS66"/>
    <property type="match status" value="1"/>
</dbReference>
<feature type="compositionally biased region" description="Low complexity" evidence="1">
    <location>
        <begin position="64"/>
        <end position="74"/>
    </location>
</feature>
<dbReference type="Proteomes" id="UP000712673">
    <property type="component" value="Unassembled WGS sequence"/>
</dbReference>
<comment type="caution">
    <text evidence="4">The sequence shown here is derived from an EMBL/GenBank/DDBJ whole genome shotgun (WGS) entry which is preliminary data.</text>
</comment>
<feature type="domain" description="Transposase IS66 central" evidence="2">
    <location>
        <begin position="182"/>
        <end position="439"/>
    </location>
</feature>
<evidence type="ECO:0000259" key="3">
    <source>
        <dbReference type="Pfam" id="PF20042"/>
    </source>
</evidence>
<protein>
    <submittedName>
        <fullName evidence="4">IS66 family transposase</fullName>
    </submittedName>
</protein>
<evidence type="ECO:0000256" key="1">
    <source>
        <dbReference type="SAM" id="MobiDB-lite"/>
    </source>
</evidence>
<sequence>MQFMLYLMNLHMPTDTDIHRAFEQGEAAVMALFHEVTVQVVELAQQMVKQGEILQELQARLAKSSRNSSKPPSSDGYGKVQRTTSLRKAGAKPTGGQPGHDGRTLMASEHPDRIATHEAVRCAHCQASLVESEVVGYEERQVFEIPALRIEVTAHRAEIKVCPECGQASKGRFPVSVTQAVQYGPMVHTWASYFTNQHHIPVERTTEIFADLVQHRVSEATVLKASEQLDRCIAPSTEAVKELLRDAAVLHVDESGLRVTGKLHWLHVASTERLTSYEVHAKRGQEAMEDAGILGAFRGTAVHDHWKPYFKYDTCDHALCNAHHLRELDFIDKQYQQSWAHDMAELLLAIKAAVAATPEPAMRLSPPELEAFEQRYDAVGQAGFDANPAPVTTTEGAATPRGRSKHPPAVNLLLRLRDFKGQVLAFMADFRIPFDNNCVFR</sequence>
<dbReference type="PANTHER" id="PTHR33678">
    <property type="entry name" value="BLL1576 PROTEIN"/>
    <property type="match status" value="1"/>
</dbReference>
<feature type="domain" description="DUF6444" evidence="3">
    <location>
        <begin position="34"/>
        <end position="103"/>
    </location>
</feature>
<organism evidence="4 5">
    <name type="scientific">Tectimicrobiota bacterium</name>
    <dbReference type="NCBI Taxonomy" id="2528274"/>
    <lineage>
        <taxon>Bacteria</taxon>
        <taxon>Pseudomonadati</taxon>
        <taxon>Nitrospinota/Tectimicrobiota group</taxon>
        <taxon>Candidatus Tectimicrobiota</taxon>
    </lineage>
</organism>
<dbReference type="InterPro" id="IPR045618">
    <property type="entry name" value="DUF6444"/>
</dbReference>
<gene>
    <name evidence="4" type="ORF">FJZ47_05545</name>
</gene>
<dbReference type="Pfam" id="PF20042">
    <property type="entry name" value="DUF6444"/>
    <property type="match status" value="1"/>
</dbReference>
<dbReference type="AlphaFoldDB" id="A0A937VZ66"/>
<dbReference type="InterPro" id="IPR052344">
    <property type="entry name" value="Transposase-related"/>
</dbReference>
<evidence type="ECO:0000259" key="2">
    <source>
        <dbReference type="Pfam" id="PF03050"/>
    </source>
</evidence>
<dbReference type="PANTHER" id="PTHR33678:SF1">
    <property type="entry name" value="BLL1576 PROTEIN"/>
    <property type="match status" value="1"/>
</dbReference>
<proteinExistence type="predicted"/>
<evidence type="ECO:0000313" key="4">
    <source>
        <dbReference type="EMBL" id="MBM3223253.1"/>
    </source>
</evidence>
<feature type="region of interest" description="Disordered" evidence="1">
    <location>
        <begin position="62"/>
        <end position="106"/>
    </location>
</feature>
<evidence type="ECO:0000313" key="5">
    <source>
        <dbReference type="Proteomes" id="UP000712673"/>
    </source>
</evidence>
<feature type="region of interest" description="Disordered" evidence="1">
    <location>
        <begin position="384"/>
        <end position="405"/>
    </location>
</feature>
<dbReference type="Pfam" id="PF03050">
    <property type="entry name" value="DDE_Tnp_IS66"/>
    <property type="match status" value="1"/>
</dbReference>
<name>A0A937VZ66_UNCTE</name>
<accession>A0A937VZ66</accession>
<reference evidence="4" key="1">
    <citation type="submission" date="2019-03" db="EMBL/GenBank/DDBJ databases">
        <title>Lake Tanganyika Metagenome-Assembled Genomes (MAGs).</title>
        <authorList>
            <person name="Tran P."/>
        </authorList>
    </citation>
    <scope>NUCLEOTIDE SEQUENCE</scope>
    <source>
        <strain evidence="4">K_DeepCast_65m_m2_066</strain>
    </source>
</reference>
<dbReference type="InterPro" id="IPR004291">
    <property type="entry name" value="Transposase_IS66_central"/>
</dbReference>
<dbReference type="EMBL" id="VGLS01000117">
    <property type="protein sequence ID" value="MBM3223253.1"/>
    <property type="molecule type" value="Genomic_DNA"/>
</dbReference>